<accession>A0ABT9YEF4</accession>
<dbReference type="EMBL" id="JAUSUA010000001">
    <property type="protein sequence ID" value="MDQ0205875.1"/>
    <property type="molecule type" value="Genomic_DNA"/>
</dbReference>
<dbReference type="Gene3D" id="1.10.10.1390">
    <property type="entry name" value="ATP-dependent DNA helicase RecQ"/>
    <property type="match status" value="1"/>
</dbReference>
<name>A0ABT9YEF4_9BACI</name>
<dbReference type="InterPro" id="IPR029491">
    <property type="entry name" value="Helicase_HTH"/>
</dbReference>
<gene>
    <name evidence="2" type="ORF">J2S05_000649</name>
</gene>
<evidence type="ECO:0000313" key="3">
    <source>
        <dbReference type="Proteomes" id="UP001225034"/>
    </source>
</evidence>
<sequence>MKKELLLSVLHAYKGERTIYGAFHILQGKKTAQSIQDGHFFSVLPFYNLLPDLTRQEVDDLTHTLESNGLIRRTEEDKAILTKQGERSVHRFTEDHDFISDLNGWKYLRQTSIFWLRLTLLIQTATHIKANQPRFIPITNHRDSQQWVKNHLQRYQGGVDALLDDIYKDISSYLQTCRSEQAQAFVMQLSSPAQVGLTLHQISQTLNLDSIKTNILHKATLHRLFNACEDGAFPSLYACMGGKENQTFSTETALKTAQLMKQGLKMDQIIQARGLKQSTIEDHIVEIALYDTSFSIEPYVSDQEIAAIVKASMELQTLKLKELRSVLGDDYTYFKIRMALTRKDPSYGAS</sequence>
<protein>
    <submittedName>
        <fullName evidence="2">Uncharacterized protein YpbB</fullName>
    </submittedName>
</protein>
<keyword evidence="3" id="KW-1185">Reference proteome</keyword>
<evidence type="ECO:0000313" key="2">
    <source>
        <dbReference type="EMBL" id="MDQ0205875.1"/>
    </source>
</evidence>
<dbReference type="Pfam" id="PF14493">
    <property type="entry name" value="HTH_40"/>
    <property type="match status" value="1"/>
</dbReference>
<feature type="domain" description="Helicase Helix-turn-helix" evidence="1">
    <location>
        <begin position="252"/>
        <end position="340"/>
    </location>
</feature>
<organism evidence="2 3">
    <name type="scientific">Alkalicoccobacillus murimartini</name>
    <dbReference type="NCBI Taxonomy" id="171685"/>
    <lineage>
        <taxon>Bacteria</taxon>
        <taxon>Bacillati</taxon>
        <taxon>Bacillota</taxon>
        <taxon>Bacilli</taxon>
        <taxon>Bacillales</taxon>
        <taxon>Bacillaceae</taxon>
        <taxon>Alkalicoccobacillus</taxon>
    </lineage>
</organism>
<proteinExistence type="predicted"/>
<reference evidence="2 3" key="1">
    <citation type="submission" date="2023-07" db="EMBL/GenBank/DDBJ databases">
        <title>Genomic Encyclopedia of Type Strains, Phase IV (KMG-IV): sequencing the most valuable type-strain genomes for metagenomic binning, comparative biology and taxonomic classification.</title>
        <authorList>
            <person name="Goeker M."/>
        </authorList>
    </citation>
    <scope>NUCLEOTIDE SEQUENCE [LARGE SCALE GENOMIC DNA]</scope>
    <source>
        <strain evidence="2 3">DSM 19154</strain>
    </source>
</reference>
<dbReference type="Proteomes" id="UP001225034">
    <property type="component" value="Unassembled WGS sequence"/>
</dbReference>
<evidence type="ECO:0000259" key="1">
    <source>
        <dbReference type="Pfam" id="PF14493"/>
    </source>
</evidence>
<comment type="caution">
    <text evidence="2">The sequence shown here is derived from an EMBL/GenBank/DDBJ whole genome shotgun (WGS) entry which is preliminary data.</text>
</comment>
<dbReference type="RefSeq" id="WP_306979864.1">
    <property type="nucleotide sequence ID" value="NZ_JAUSUA010000001.1"/>
</dbReference>